<keyword evidence="1" id="KW-1133">Transmembrane helix</keyword>
<evidence type="ECO:0000313" key="2">
    <source>
        <dbReference type="EMBL" id="MBC3764258.1"/>
    </source>
</evidence>
<feature type="transmembrane region" description="Helical" evidence="1">
    <location>
        <begin position="77"/>
        <end position="99"/>
    </location>
</feature>
<dbReference type="Pfam" id="PF09955">
    <property type="entry name" value="DUF2189"/>
    <property type="match status" value="1"/>
</dbReference>
<organism evidence="2 3">
    <name type="scientific">Neptunicella marina</name>
    <dbReference type="NCBI Taxonomy" id="2125989"/>
    <lineage>
        <taxon>Bacteria</taxon>
        <taxon>Pseudomonadati</taxon>
        <taxon>Pseudomonadota</taxon>
        <taxon>Gammaproteobacteria</taxon>
        <taxon>Alteromonadales</taxon>
        <taxon>Alteromonadaceae</taxon>
        <taxon>Neptunicella</taxon>
    </lineage>
</organism>
<comment type="caution">
    <text evidence="2">The sequence shown here is derived from an EMBL/GenBank/DDBJ whole genome shotgun (WGS) entry which is preliminary data.</text>
</comment>
<feature type="transmembrane region" description="Helical" evidence="1">
    <location>
        <begin position="212"/>
        <end position="243"/>
    </location>
</feature>
<dbReference type="RefSeq" id="WP_186504740.1">
    <property type="nucleotide sequence ID" value="NZ_JACNEP010000001.1"/>
</dbReference>
<sequence length="259" mass="29406">MPEFIPEQSEDGSGVKRIATIIPSRQLQVSDPLKWMAYAWFDFTRAPVVSLLFGLFFLVMPWVTIALFNVIGWHLVLVPAIVSFMLIGPYLAGGLYDISYQLHKGNHPAFRHCLAIIKQFAFQAWRFGILLMLIMLVWMRIASLLHQLYEDNATHSLVNSLPFMVIGALIGLAFALLVFCISVFTQPLLIERRVDMLTAVLTSMNCVWQNKYVMLIWASIIVLLVSVSFFTGFVAFTVVMPLLGFASWHGYRDAIITRQ</sequence>
<dbReference type="EMBL" id="JACNEP010000001">
    <property type="protein sequence ID" value="MBC3764258.1"/>
    <property type="molecule type" value="Genomic_DNA"/>
</dbReference>
<accession>A0A8J6M053</accession>
<name>A0A8J6M053_9ALTE</name>
<dbReference type="Proteomes" id="UP000601768">
    <property type="component" value="Unassembled WGS sequence"/>
</dbReference>
<keyword evidence="3" id="KW-1185">Reference proteome</keyword>
<gene>
    <name evidence="2" type="ORF">H8B19_00070</name>
</gene>
<protein>
    <submittedName>
        <fullName evidence="2">DUF2189 domain-containing protein</fullName>
    </submittedName>
</protein>
<feature type="transmembrane region" description="Helical" evidence="1">
    <location>
        <begin position="161"/>
        <end position="184"/>
    </location>
</feature>
<keyword evidence="1" id="KW-0472">Membrane</keyword>
<reference evidence="2" key="2">
    <citation type="submission" date="2020-08" db="EMBL/GenBank/DDBJ databases">
        <authorList>
            <person name="Lai Q."/>
        </authorList>
    </citation>
    <scope>NUCLEOTIDE SEQUENCE</scope>
    <source>
        <strain evidence="2">S27-2</strain>
    </source>
</reference>
<dbReference type="AlphaFoldDB" id="A0A8J6M053"/>
<reference evidence="2" key="1">
    <citation type="journal article" date="2018" name="Int. J. Syst. Evol. Microbiol.">
        <title>Neptunicella marina gen. nov., sp. nov., isolated from surface seawater.</title>
        <authorList>
            <person name="Liu X."/>
            <person name="Lai Q."/>
            <person name="Du Y."/>
            <person name="Zhang X."/>
            <person name="Liu Z."/>
            <person name="Sun F."/>
            <person name="Shao Z."/>
        </authorList>
    </citation>
    <scope>NUCLEOTIDE SEQUENCE</scope>
    <source>
        <strain evidence="2">S27-2</strain>
    </source>
</reference>
<keyword evidence="1" id="KW-0812">Transmembrane</keyword>
<evidence type="ECO:0000313" key="3">
    <source>
        <dbReference type="Proteomes" id="UP000601768"/>
    </source>
</evidence>
<evidence type="ECO:0000256" key="1">
    <source>
        <dbReference type="SAM" id="Phobius"/>
    </source>
</evidence>
<proteinExistence type="predicted"/>
<dbReference type="InterPro" id="IPR018692">
    <property type="entry name" value="DUF2189"/>
</dbReference>
<feature type="transmembrane region" description="Helical" evidence="1">
    <location>
        <begin position="48"/>
        <end position="71"/>
    </location>
</feature>
<feature type="transmembrane region" description="Helical" evidence="1">
    <location>
        <begin position="120"/>
        <end position="141"/>
    </location>
</feature>